<reference evidence="3" key="1">
    <citation type="submission" date="2018-07" db="EMBL/GenBank/DDBJ databases">
        <title>Comparative genomics of catfishes provides insights into carnivory and benthic adaptation.</title>
        <authorList>
            <person name="Zhang Y."/>
            <person name="Wang D."/>
            <person name="Peng Z."/>
            <person name="Zheng S."/>
            <person name="Shao F."/>
            <person name="Tao W."/>
        </authorList>
    </citation>
    <scope>NUCLEOTIDE SEQUENCE</scope>
    <source>
        <strain evidence="3">Chongqing</strain>
    </source>
</reference>
<proteinExistence type="predicted"/>
<evidence type="ECO:0000256" key="2">
    <source>
        <dbReference type="SAM" id="SignalP"/>
    </source>
</evidence>
<keyword evidence="4" id="KW-1185">Reference proteome</keyword>
<comment type="caution">
    <text evidence="3">The sequence shown here is derived from an EMBL/GenBank/DDBJ whole genome shotgun (WGS) entry which is preliminary data.</text>
</comment>
<evidence type="ECO:0000256" key="1">
    <source>
        <dbReference type="SAM" id="MobiDB-lite"/>
    </source>
</evidence>
<feature type="compositionally biased region" description="Low complexity" evidence="1">
    <location>
        <begin position="102"/>
        <end position="145"/>
    </location>
</feature>
<name>A0AAD5FG41_SILAS</name>
<dbReference type="AlphaFoldDB" id="A0AAD5FG41"/>
<organism evidence="3 4">
    <name type="scientific">Silurus asotus</name>
    <name type="common">Amur catfish</name>
    <name type="synonym">Parasilurus asotus</name>
    <dbReference type="NCBI Taxonomy" id="30991"/>
    <lineage>
        <taxon>Eukaryota</taxon>
        <taxon>Metazoa</taxon>
        <taxon>Chordata</taxon>
        <taxon>Craniata</taxon>
        <taxon>Vertebrata</taxon>
        <taxon>Euteleostomi</taxon>
        <taxon>Actinopterygii</taxon>
        <taxon>Neopterygii</taxon>
        <taxon>Teleostei</taxon>
        <taxon>Ostariophysi</taxon>
        <taxon>Siluriformes</taxon>
        <taxon>Siluridae</taxon>
        <taxon>Silurus</taxon>
    </lineage>
</organism>
<feature type="signal peptide" evidence="2">
    <location>
        <begin position="1"/>
        <end position="21"/>
    </location>
</feature>
<dbReference type="Proteomes" id="UP001205998">
    <property type="component" value="Unassembled WGS sequence"/>
</dbReference>
<sequence length="183" mass="19259">MLVVPVFEFLLLACAARGSRALGSHASPDVASNARALSDNQLEVFGATTSSPNHLPEEKLSSPPFLTTPKDRSTTGIVTTTVGSSPRTMAPTILNSTKPNISLTTTGTSNNTSSSPTITSTATTEPSSTTTTTFSPNTTTTTTSELTTKKGVTHILIKPDLERDLRVMNVPDITARLHTAFVL</sequence>
<feature type="chain" id="PRO_5041998771" evidence="2">
    <location>
        <begin position="22"/>
        <end position="183"/>
    </location>
</feature>
<evidence type="ECO:0000313" key="4">
    <source>
        <dbReference type="Proteomes" id="UP001205998"/>
    </source>
</evidence>
<dbReference type="EMBL" id="MU554589">
    <property type="protein sequence ID" value="KAI5615550.1"/>
    <property type="molecule type" value="Genomic_DNA"/>
</dbReference>
<feature type="region of interest" description="Disordered" evidence="1">
    <location>
        <begin position="46"/>
        <end position="76"/>
    </location>
</feature>
<accession>A0AAD5FG41</accession>
<feature type="region of interest" description="Disordered" evidence="1">
    <location>
        <begin position="97"/>
        <end position="145"/>
    </location>
</feature>
<evidence type="ECO:0000313" key="3">
    <source>
        <dbReference type="EMBL" id="KAI5615550.1"/>
    </source>
</evidence>
<protein>
    <submittedName>
        <fullName evidence="3">Uncharacterized protein</fullName>
    </submittedName>
</protein>
<keyword evidence="2" id="KW-0732">Signal</keyword>
<gene>
    <name evidence="3" type="ORF">C0J50_0231</name>
</gene>